<dbReference type="InterPro" id="IPR001841">
    <property type="entry name" value="Znf_RING"/>
</dbReference>
<name>A0A6A5QPJ7_AMPQU</name>
<evidence type="ECO:0000256" key="2">
    <source>
        <dbReference type="ARBA" id="ARBA00022771"/>
    </source>
</evidence>
<proteinExistence type="predicted"/>
<accession>A0A6A5QPJ7</accession>
<organism evidence="6 7">
    <name type="scientific">Ampelomyces quisqualis</name>
    <name type="common">Powdery mildew agent</name>
    <dbReference type="NCBI Taxonomy" id="50730"/>
    <lineage>
        <taxon>Eukaryota</taxon>
        <taxon>Fungi</taxon>
        <taxon>Dikarya</taxon>
        <taxon>Ascomycota</taxon>
        <taxon>Pezizomycotina</taxon>
        <taxon>Dothideomycetes</taxon>
        <taxon>Pleosporomycetidae</taxon>
        <taxon>Pleosporales</taxon>
        <taxon>Pleosporineae</taxon>
        <taxon>Phaeosphaeriaceae</taxon>
        <taxon>Ampelomyces</taxon>
    </lineage>
</organism>
<dbReference type="OrthoDB" id="5396564at2759"/>
<keyword evidence="1" id="KW-0479">Metal-binding</keyword>
<keyword evidence="2 4" id="KW-0863">Zinc-finger</keyword>
<evidence type="ECO:0000313" key="7">
    <source>
        <dbReference type="Proteomes" id="UP000800096"/>
    </source>
</evidence>
<evidence type="ECO:0000259" key="5">
    <source>
        <dbReference type="PROSITE" id="PS50089"/>
    </source>
</evidence>
<evidence type="ECO:0000256" key="1">
    <source>
        <dbReference type="ARBA" id="ARBA00022723"/>
    </source>
</evidence>
<keyword evidence="7" id="KW-1185">Reference proteome</keyword>
<keyword evidence="3" id="KW-0862">Zinc</keyword>
<dbReference type="EMBL" id="ML979134">
    <property type="protein sequence ID" value="KAF1917323.1"/>
    <property type="molecule type" value="Genomic_DNA"/>
</dbReference>
<dbReference type="Proteomes" id="UP000800096">
    <property type="component" value="Unassembled WGS sequence"/>
</dbReference>
<dbReference type="Gene3D" id="3.30.40.10">
    <property type="entry name" value="Zinc/RING finger domain, C3HC4 (zinc finger)"/>
    <property type="match status" value="1"/>
</dbReference>
<dbReference type="SUPFAM" id="SSF57850">
    <property type="entry name" value="RING/U-box"/>
    <property type="match status" value="1"/>
</dbReference>
<evidence type="ECO:0000256" key="3">
    <source>
        <dbReference type="ARBA" id="ARBA00022833"/>
    </source>
</evidence>
<evidence type="ECO:0000313" key="6">
    <source>
        <dbReference type="EMBL" id="KAF1917323.1"/>
    </source>
</evidence>
<reference evidence="6" key="1">
    <citation type="journal article" date="2020" name="Stud. Mycol.">
        <title>101 Dothideomycetes genomes: a test case for predicting lifestyles and emergence of pathogens.</title>
        <authorList>
            <person name="Haridas S."/>
            <person name="Albert R."/>
            <person name="Binder M."/>
            <person name="Bloem J."/>
            <person name="Labutti K."/>
            <person name="Salamov A."/>
            <person name="Andreopoulos B."/>
            <person name="Baker S."/>
            <person name="Barry K."/>
            <person name="Bills G."/>
            <person name="Bluhm B."/>
            <person name="Cannon C."/>
            <person name="Castanera R."/>
            <person name="Culley D."/>
            <person name="Daum C."/>
            <person name="Ezra D."/>
            <person name="Gonzalez J."/>
            <person name="Henrissat B."/>
            <person name="Kuo A."/>
            <person name="Liang C."/>
            <person name="Lipzen A."/>
            <person name="Lutzoni F."/>
            <person name="Magnuson J."/>
            <person name="Mondo S."/>
            <person name="Nolan M."/>
            <person name="Ohm R."/>
            <person name="Pangilinan J."/>
            <person name="Park H.-J."/>
            <person name="Ramirez L."/>
            <person name="Alfaro M."/>
            <person name="Sun H."/>
            <person name="Tritt A."/>
            <person name="Yoshinaga Y."/>
            <person name="Zwiers L.-H."/>
            <person name="Turgeon B."/>
            <person name="Goodwin S."/>
            <person name="Spatafora J."/>
            <person name="Crous P."/>
            <person name="Grigoriev I."/>
        </authorList>
    </citation>
    <scope>NUCLEOTIDE SEQUENCE</scope>
    <source>
        <strain evidence="6">HMLAC05119</strain>
    </source>
</reference>
<protein>
    <recommendedName>
        <fullName evidence="5">RING-type domain-containing protein</fullName>
    </recommendedName>
</protein>
<dbReference type="AlphaFoldDB" id="A0A6A5QPJ7"/>
<dbReference type="Pfam" id="PF13445">
    <property type="entry name" value="zf-RING_UBOX"/>
    <property type="match status" value="1"/>
</dbReference>
<dbReference type="InterPro" id="IPR013083">
    <property type="entry name" value="Znf_RING/FYVE/PHD"/>
</dbReference>
<dbReference type="GO" id="GO:0008270">
    <property type="term" value="F:zinc ion binding"/>
    <property type="evidence" value="ECO:0007669"/>
    <property type="project" value="UniProtKB-KW"/>
</dbReference>
<sequence>MASWMRIWDEDNDFRSIFDHPFKYFEVPESERNSQGLDVLATLFVDRLEEVKLKNHPAGNDICPICWEGYGKQGYECARPLKTPCGHVFGRKCLIRTITECQWNCAICRQDMLFLAFTAADQRRKREEEEEEEKEGISRKLCRQLIWLGFLPFRIIWNHIKPSSR</sequence>
<evidence type="ECO:0000256" key="4">
    <source>
        <dbReference type="PROSITE-ProRule" id="PRU00175"/>
    </source>
</evidence>
<dbReference type="PROSITE" id="PS50089">
    <property type="entry name" value="ZF_RING_2"/>
    <property type="match status" value="1"/>
</dbReference>
<feature type="domain" description="RING-type" evidence="5">
    <location>
        <begin position="63"/>
        <end position="109"/>
    </location>
</feature>
<gene>
    <name evidence="6" type="ORF">BDU57DRAFT_537018</name>
</gene>
<dbReference type="InterPro" id="IPR027370">
    <property type="entry name" value="Znf-RING_euk"/>
</dbReference>